<protein>
    <submittedName>
        <fullName evidence="1">Uncharacterized protein</fullName>
    </submittedName>
</protein>
<dbReference type="Proteomes" id="UP001221413">
    <property type="component" value="Unassembled WGS sequence"/>
</dbReference>
<gene>
    <name evidence="1" type="ORF">Dda_3017</name>
</gene>
<sequence>MCLTPLASKSSAPTAFLRITGRRAGEMGCTWADKIIISIPFSPGHGLNRFSLHRWLKDTIYEQHDADGLYNPVTKELINLNDIKGHEFSSMEDAAVIWILVYERMRGFDFDFIRMMMRLKGRAFPGDPAEDVITTVVYTVAFKSRESGASRERYRFNGPILQAALETGLRYGYVDIRRYG</sequence>
<keyword evidence="2" id="KW-1185">Reference proteome</keyword>
<name>A0AAD6J511_DREDA</name>
<dbReference type="EMBL" id="JAQGDS010000003">
    <property type="protein sequence ID" value="KAJ6262212.1"/>
    <property type="molecule type" value="Genomic_DNA"/>
</dbReference>
<evidence type="ECO:0000313" key="2">
    <source>
        <dbReference type="Proteomes" id="UP001221413"/>
    </source>
</evidence>
<evidence type="ECO:0000313" key="1">
    <source>
        <dbReference type="EMBL" id="KAJ6262212.1"/>
    </source>
</evidence>
<dbReference type="AlphaFoldDB" id="A0AAD6J511"/>
<proteinExistence type="predicted"/>
<organism evidence="1 2">
    <name type="scientific">Drechslerella dactyloides</name>
    <name type="common">Nematode-trapping fungus</name>
    <name type="synonym">Arthrobotrys dactyloides</name>
    <dbReference type="NCBI Taxonomy" id="74499"/>
    <lineage>
        <taxon>Eukaryota</taxon>
        <taxon>Fungi</taxon>
        <taxon>Dikarya</taxon>
        <taxon>Ascomycota</taxon>
        <taxon>Pezizomycotina</taxon>
        <taxon>Orbiliomycetes</taxon>
        <taxon>Orbiliales</taxon>
        <taxon>Orbiliaceae</taxon>
        <taxon>Drechslerella</taxon>
    </lineage>
</organism>
<reference evidence="1" key="1">
    <citation type="submission" date="2023-01" db="EMBL/GenBank/DDBJ databases">
        <title>The chitinases involved in constricting ring structure development in the nematode-trapping fungus Drechslerella dactyloides.</title>
        <authorList>
            <person name="Wang R."/>
            <person name="Zhang L."/>
            <person name="Tang P."/>
            <person name="Li S."/>
            <person name="Liang L."/>
        </authorList>
    </citation>
    <scope>NUCLEOTIDE SEQUENCE</scope>
    <source>
        <strain evidence="1">YMF1.00031</strain>
    </source>
</reference>
<comment type="caution">
    <text evidence="1">The sequence shown here is derived from an EMBL/GenBank/DDBJ whole genome shotgun (WGS) entry which is preliminary data.</text>
</comment>
<accession>A0AAD6J511</accession>